<dbReference type="GO" id="GO:0003677">
    <property type="term" value="F:DNA binding"/>
    <property type="evidence" value="ECO:0007669"/>
    <property type="project" value="UniProtKB-UniRule"/>
</dbReference>
<dbReference type="eggNOG" id="COG1309">
    <property type="taxonomic scope" value="Bacteria"/>
</dbReference>
<dbReference type="Gene3D" id="1.10.357.10">
    <property type="entry name" value="Tetracycline Repressor, domain 2"/>
    <property type="match status" value="1"/>
</dbReference>
<feature type="DNA-binding region" description="H-T-H motif" evidence="2">
    <location>
        <begin position="28"/>
        <end position="47"/>
    </location>
</feature>
<organism evidence="4 5">
    <name type="scientific">Streptococcus merionis</name>
    <dbReference type="NCBI Taxonomy" id="400065"/>
    <lineage>
        <taxon>Bacteria</taxon>
        <taxon>Bacillati</taxon>
        <taxon>Bacillota</taxon>
        <taxon>Bacilli</taxon>
        <taxon>Lactobacillales</taxon>
        <taxon>Streptococcaceae</taxon>
        <taxon>Streptococcus</taxon>
    </lineage>
</organism>
<evidence type="ECO:0000313" key="5">
    <source>
        <dbReference type="Proteomes" id="UP000215185"/>
    </source>
</evidence>
<evidence type="ECO:0000259" key="3">
    <source>
        <dbReference type="PROSITE" id="PS50977"/>
    </source>
</evidence>
<evidence type="ECO:0000313" key="4">
    <source>
        <dbReference type="EMBL" id="SNU86151.1"/>
    </source>
</evidence>
<dbReference type="InterPro" id="IPR009057">
    <property type="entry name" value="Homeodomain-like_sf"/>
</dbReference>
<evidence type="ECO:0000256" key="2">
    <source>
        <dbReference type="PROSITE-ProRule" id="PRU00335"/>
    </source>
</evidence>
<gene>
    <name evidence="4" type="primary">tetR</name>
    <name evidence="4" type="ORF">SAMEA4412692_00102</name>
</gene>
<evidence type="ECO:0000256" key="1">
    <source>
        <dbReference type="ARBA" id="ARBA00023125"/>
    </source>
</evidence>
<reference evidence="4 5" key="1">
    <citation type="submission" date="2017-06" db="EMBL/GenBank/DDBJ databases">
        <authorList>
            <consortium name="Pathogen Informatics"/>
        </authorList>
    </citation>
    <scope>NUCLEOTIDE SEQUENCE [LARGE SCALE GENOMIC DNA]</scope>
    <source>
        <strain evidence="4 5">NCTC13788</strain>
    </source>
</reference>
<dbReference type="InterPro" id="IPR001647">
    <property type="entry name" value="HTH_TetR"/>
</dbReference>
<dbReference type="AlphaFoldDB" id="A0A239SL66"/>
<dbReference type="SUPFAM" id="SSF46689">
    <property type="entry name" value="Homeodomain-like"/>
    <property type="match status" value="1"/>
</dbReference>
<name>A0A239SL66_9STRE</name>
<dbReference type="InterPro" id="IPR050624">
    <property type="entry name" value="HTH-type_Tx_Regulator"/>
</dbReference>
<sequence>MKRQTQTKAKIKAAFTQLLESKGFDHLTVSDIIRLAQINRSTFYKHYLDKFDLRDQLIASMVEQLMAILTEAACQPQNPDQPSASLSQAISQILTYLKEDQPFIQALVLSNQASFLTELLRTIINQFYHQIQDWDDTDHIAPQITNDYGKEILLAGIVSIFLLWVKKGMVDPIDTITQLIVRQVNQDYEK</sequence>
<dbReference type="InterPro" id="IPR039532">
    <property type="entry name" value="TetR_C_Firmicutes"/>
</dbReference>
<accession>A0A239SL66</accession>
<feature type="domain" description="HTH tetR-type" evidence="3">
    <location>
        <begin position="5"/>
        <end position="65"/>
    </location>
</feature>
<keyword evidence="1 2" id="KW-0238">DNA-binding</keyword>
<keyword evidence="5" id="KW-1185">Reference proteome</keyword>
<dbReference type="PANTHER" id="PTHR43479:SF11">
    <property type="entry name" value="ACREF_ENVCD OPERON REPRESSOR-RELATED"/>
    <property type="match status" value="1"/>
</dbReference>
<dbReference type="Pfam" id="PF14278">
    <property type="entry name" value="TetR_C_8"/>
    <property type="match status" value="1"/>
</dbReference>
<dbReference type="PANTHER" id="PTHR43479">
    <property type="entry name" value="ACREF/ENVCD OPERON REPRESSOR-RELATED"/>
    <property type="match status" value="1"/>
</dbReference>
<dbReference type="EMBL" id="LT906439">
    <property type="protein sequence ID" value="SNU86151.1"/>
    <property type="molecule type" value="Genomic_DNA"/>
</dbReference>
<protein>
    <submittedName>
        <fullName evidence="4">Bacterial regulatory s, tetR family protein</fullName>
    </submittedName>
</protein>
<dbReference type="Pfam" id="PF00440">
    <property type="entry name" value="TetR_N"/>
    <property type="match status" value="1"/>
</dbReference>
<dbReference type="RefSeq" id="WP_018372996.1">
    <property type="nucleotide sequence ID" value="NZ_LT906439.1"/>
</dbReference>
<dbReference type="PROSITE" id="PS50977">
    <property type="entry name" value="HTH_TETR_2"/>
    <property type="match status" value="1"/>
</dbReference>
<dbReference type="KEGG" id="smen:SAMEA4412692_0102"/>
<proteinExistence type="predicted"/>
<dbReference type="STRING" id="1123308.GCA_000380085_00433"/>
<dbReference type="Proteomes" id="UP000215185">
    <property type="component" value="Chromosome 1"/>
</dbReference>
<dbReference type="OrthoDB" id="9810250at2"/>